<feature type="transmembrane region" description="Helical" evidence="2">
    <location>
        <begin position="220"/>
        <end position="243"/>
    </location>
</feature>
<accession>A0A2N5EJ63</accession>
<evidence type="ECO:0000256" key="1">
    <source>
        <dbReference type="SAM" id="Coils"/>
    </source>
</evidence>
<dbReference type="AlphaFoldDB" id="A0A2N5EJ63"/>
<feature type="coiled-coil region" evidence="1">
    <location>
        <begin position="168"/>
        <end position="195"/>
    </location>
</feature>
<evidence type="ECO:0000256" key="2">
    <source>
        <dbReference type="SAM" id="Phobius"/>
    </source>
</evidence>
<dbReference type="Proteomes" id="UP000234626">
    <property type="component" value="Unassembled WGS sequence"/>
</dbReference>
<dbReference type="RefSeq" id="WP_101835740.1">
    <property type="nucleotide sequence ID" value="NZ_PJZK01000022.1"/>
</dbReference>
<keyword evidence="2" id="KW-1133">Transmembrane helix</keyword>
<keyword evidence="2" id="KW-0472">Membrane</keyword>
<organism evidence="3 4">
    <name type="scientific">Chimaeribacter arupi</name>
    <dbReference type="NCBI Taxonomy" id="2060066"/>
    <lineage>
        <taxon>Bacteria</taxon>
        <taxon>Pseudomonadati</taxon>
        <taxon>Pseudomonadota</taxon>
        <taxon>Gammaproteobacteria</taxon>
        <taxon>Enterobacterales</taxon>
        <taxon>Yersiniaceae</taxon>
        <taxon>Chimaeribacter</taxon>
    </lineage>
</organism>
<protein>
    <submittedName>
        <fullName evidence="3">Uncharacterized protein</fullName>
    </submittedName>
</protein>
<gene>
    <name evidence="3" type="ORF">CYR34_17635</name>
</gene>
<keyword evidence="4" id="KW-1185">Reference proteome</keyword>
<keyword evidence="2" id="KW-0812">Transmembrane</keyword>
<name>A0A2N5EJ63_9GAMM</name>
<proteinExistence type="predicted"/>
<evidence type="ECO:0000313" key="4">
    <source>
        <dbReference type="Proteomes" id="UP000234626"/>
    </source>
</evidence>
<feature type="transmembrane region" description="Helical" evidence="2">
    <location>
        <begin position="249"/>
        <end position="271"/>
    </location>
</feature>
<reference evidence="3 4" key="1">
    <citation type="submission" date="2017-12" db="EMBL/GenBank/DDBJ databases">
        <title>Characterization of six clinical isolates of Enterochimera gen. nov., a novel genus of the Yersiniaciae family and the three species Enterochimera arupensis sp. nov., Enterochimera coloradensis sp. nov, and Enterochimera californica sp. nov.</title>
        <authorList>
            <person name="Rossi A."/>
            <person name="Fisher M."/>
        </authorList>
    </citation>
    <scope>NUCLEOTIDE SEQUENCE [LARGE SCALE GENOMIC DNA]</scope>
    <source>
        <strain evidence="3 4">2016Iso1</strain>
    </source>
</reference>
<sequence length="354" mass="40911">MKRDFFSKPEVKTAIRNYCLVLKNQPTGNSFEKNRNDKTIVLLESFTHRTEELEEKTQVNINYISERFLSDLKEADTSREGIDNIFSSAFRFLIELNLNSKGELGRDYLSIKSFAIHQLNLFSDDARIQIEYALREMPISIMKELLHGEDFTALKAFPSVSLKAEEIMQKIESELTTKEERIKELSNILDNYQSAFNFVGLHKGFDDLSSKKKEEKKRTFYLLISLAFLVLTPISLELIFLYFKAATFPTALLSISLVPMVSLTFILIYYFRISLINYQSVSSQINQIELRKTLCQFIQDYTKYSTEIKKSNKEALDKFELIIFSNIMSSDEKIPSSYDGLEQVANIIKGVKGQ</sequence>
<dbReference type="EMBL" id="PJZK01000022">
    <property type="protein sequence ID" value="PLR45425.1"/>
    <property type="molecule type" value="Genomic_DNA"/>
</dbReference>
<keyword evidence="1" id="KW-0175">Coiled coil</keyword>
<dbReference type="OrthoDB" id="8910137at2"/>
<evidence type="ECO:0000313" key="3">
    <source>
        <dbReference type="EMBL" id="PLR45425.1"/>
    </source>
</evidence>
<comment type="caution">
    <text evidence="3">The sequence shown here is derived from an EMBL/GenBank/DDBJ whole genome shotgun (WGS) entry which is preliminary data.</text>
</comment>